<accession>A0A6G1KWP2</accession>
<sequence length="58" mass="6483">MLMASKGHFLGQIPHPMQRRSEIKAILLAGSTSMHSLPVLTTGHDFLHSCLRVHRQHA</sequence>
<reference evidence="1" key="1">
    <citation type="journal article" date="2020" name="Stud. Mycol.">
        <title>101 Dothideomycetes genomes: a test case for predicting lifestyles and emergence of pathogens.</title>
        <authorList>
            <person name="Haridas S."/>
            <person name="Albert R."/>
            <person name="Binder M."/>
            <person name="Bloem J."/>
            <person name="Labutti K."/>
            <person name="Salamov A."/>
            <person name="Andreopoulos B."/>
            <person name="Baker S."/>
            <person name="Barry K."/>
            <person name="Bills G."/>
            <person name="Bluhm B."/>
            <person name="Cannon C."/>
            <person name="Castanera R."/>
            <person name="Culley D."/>
            <person name="Daum C."/>
            <person name="Ezra D."/>
            <person name="Gonzalez J."/>
            <person name="Henrissat B."/>
            <person name="Kuo A."/>
            <person name="Liang C."/>
            <person name="Lipzen A."/>
            <person name="Lutzoni F."/>
            <person name="Magnuson J."/>
            <person name="Mondo S."/>
            <person name="Nolan M."/>
            <person name="Ohm R."/>
            <person name="Pangilinan J."/>
            <person name="Park H.-J."/>
            <person name="Ramirez L."/>
            <person name="Alfaro M."/>
            <person name="Sun H."/>
            <person name="Tritt A."/>
            <person name="Yoshinaga Y."/>
            <person name="Zwiers L.-H."/>
            <person name="Turgeon B."/>
            <person name="Goodwin S."/>
            <person name="Spatafora J."/>
            <person name="Crous P."/>
            <person name="Grigoriev I."/>
        </authorList>
    </citation>
    <scope>NUCLEOTIDE SEQUENCE</scope>
    <source>
        <strain evidence="1">CBS 116005</strain>
    </source>
</reference>
<feature type="non-terminal residue" evidence="1">
    <location>
        <position position="58"/>
    </location>
</feature>
<organism evidence="1 2">
    <name type="scientific">Teratosphaeria nubilosa</name>
    <dbReference type="NCBI Taxonomy" id="161662"/>
    <lineage>
        <taxon>Eukaryota</taxon>
        <taxon>Fungi</taxon>
        <taxon>Dikarya</taxon>
        <taxon>Ascomycota</taxon>
        <taxon>Pezizomycotina</taxon>
        <taxon>Dothideomycetes</taxon>
        <taxon>Dothideomycetidae</taxon>
        <taxon>Mycosphaerellales</taxon>
        <taxon>Teratosphaeriaceae</taxon>
        <taxon>Teratosphaeria</taxon>
    </lineage>
</organism>
<evidence type="ECO:0000313" key="1">
    <source>
        <dbReference type="EMBL" id="KAF2765046.1"/>
    </source>
</evidence>
<protein>
    <submittedName>
        <fullName evidence="1">Uncharacterized protein</fullName>
    </submittedName>
</protein>
<proteinExistence type="predicted"/>
<evidence type="ECO:0000313" key="2">
    <source>
        <dbReference type="Proteomes" id="UP000799436"/>
    </source>
</evidence>
<dbReference type="EMBL" id="ML995902">
    <property type="protein sequence ID" value="KAF2765046.1"/>
    <property type="molecule type" value="Genomic_DNA"/>
</dbReference>
<dbReference type="Proteomes" id="UP000799436">
    <property type="component" value="Unassembled WGS sequence"/>
</dbReference>
<keyword evidence="2" id="KW-1185">Reference proteome</keyword>
<gene>
    <name evidence="1" type="ORF">EJ03DRAFT_245526</name>
</gene>
<dbReference type="AlphaFoldDB" id="A0A6G1KWP2"/>
<name>A0A6G1KWP2_9PEZI</name>
<dbReference type="OrthoDB" id="7392499at2759"/>